<dbReference type="GO" id="GO:0019354">
    <property type="term" value="P:siroheme biosynthetic process"/>
    <property type="evidence" value="ECO:0007669"/>
    <property type="project" value="UniProtKB-UniPathway"/>
</dbReference>
<dbReference type="InterPro" id="IPR050161">
    <property type="entry name" value="Siro_Cobalamin_biosynth"/>
</dbReference>
<dbReference type="AlphaFoldDB" id="A0A4U1BKN0"/>
<dbReference type="Pfam" id="PF00590">
    <property type="entry name" value="TP_methylase"/>
    <property type="match status" value="1"/>
</dbReference>
<dbReference type="GO" id="GO:0016491">
    <property type="term" value="F:oxidoreductase activity"/>
    <property type="evidence" value="ECO:0007669"/>
    <property type="project" value="UniProtKB-KW"/>
</dbReference>
<evidence type="ECO:0000256" key="10">
    <source>
        <dbReference type="ARBA" id="ARBA00023268"/>
    </source>
</evidence>
<dbReference type="PANTHER" id="PTHR45790:SF1">
    <property type="entry name" value="SIROHEME SYNTHASE"/>
    <property type="match status" value="1"/>
</dbReference>
<name>A0A4U1BKN0_9GAMM</name>
<evidence type="ECO:0000256" key="9">
    <source>
        <dbReference type="ARBA" id="ARBA00023244"/>
    </source>
</evidence>
<keyword evidence="9" id="KW-0627">Porphyrin biosynthesis</keyword>
<evidence type="ECO:0000259" key="14">
    <source>
        <dbReference type="Pfam" id="PF00590"/>
    </source>
</evidence>
<dbReference type="Gene3D" id="3.40.1010.10">
    <property type="entry name" value="Cobalt-precorrin-4 Transmethylase, Domain 1"/>
    <property type="match status" value="1"/>
</dbReference>
<dbReference type="InterPro" id="IPR006366">
    <property type="entry name" value="CobA/CysG_C"/>
</dbReference>
<dbReference type="GO" id="GO:0009236">
    <property type="term" value="P:cobalamin biosynthetic process"/>
    <property type="evidence" value="ECO:0007669"/>
    <property type="project" value="UniProtKB-KW"/>
</dbReference>
<evidence type="ECO:0000256" key="12">
    <source>
        <dbReference type="ARBA" id="ARBA00060548"/>
    </source>
</evidence>
<evidence type="ECO:0000256" key="4">
    <source>
        <dbReference type="ARBA" id="ARBA00022603"/>
    </source>
</evidence>
<evidence type="ECO:0000256" key="13">
    <source>
        <dbReference type="RuleBase" id="RU003960"/>
    </source>
</evidence>
<dbReference type="RefSeq" id="WP_136864708.1">
    <property type="nucleotide sequence ID" value="NZ_SWCJ01000017.1"/>
</dbReference>
<dbReference type="PROSITE" id="PS00839">
    <property type="entry name" value="SUMT_1"/>
    <property type="match status" value="1"/>
</dbReference>
<dbReference type="FunFam" id="3.40.1010.10:FF:000001">
    <property type="entry name" value="Siroheme synthase"/>
    <property type="match status" value="1"/>
</dbReference>
<gene>
    <name evidence="15" type="primary">cobA</name>
    <name evidence="15" type="ORF">FCL42_17405</name>
</gene>
<dbReference type="NCBIfam" id="NF004790">
    <property type="entry name" value="PRK06136.1"/>
    <property type="match status" value="1"/>
</dbReference>
<dbReference type="InterPro" id="IPR014776">
    <property type="entry name" value="4pyrrole_Mease_sub2"/>
</dbReference>
<evidence type="ECO:0000256" key="1">
    <source>
        <dbReference type="ARBA" id="ARBA00005879"/>
    </source>
</evidence>
<evidence type="ECO:0000256" key="2">
    <source>
        <dbReference type="ARBA" id="ARBA00012162"/>
    </source>
</evidence>
<proteinExistence type="inferred from homology"/>
<dbReference type="UniPathway" id="UPA00262">
    <property type="reaction ID" value="UER00211"/>
</dbReference>
<dbReference type="NCBIfam" id="TIGR01469">
    <property type="entry name" value="cobA_cysG_Cterm"/>
    <property type="match status" value="1"/>
</dbReference>
<keyword evidence="16" id="KW-1185">Reference proteome</keyword>
<dbReference type="OrthoDB" id="9815856at2"/>
<keyword evidence="8" id="KW-0456">Lyase</keyword>
<keyword evidence="3" id="KW-0169">Cobalamin biosynthesis</keyword>
<keyword evidence="5 13" id="KW-0808">Transferase</keyword>
<dbReference type="EC" id="2.1.1.107" evidence="2"/>
<comment type="pathway">
    <text evidence="11">Porphyrin-containing compound metabolism; siroheme biosynthesis; precorrin-2 from uroporphyrinogen III: step 1/1.</text>
</comment>
<dbReference type="EMBL" id="SWCJ01000017">
    <property type="protein sequence ID" value="TKB51803.1"/>
    <property type="molecule type" value="Genomic_DNA"/>
</dbReference>
<evidence type="ECO:0000256" key="5">
    <source>
        <dbReference type="ARBA" id="ARBA00022679"/>
    </source>
</evidence>
<evidence type="ECO:0000256" key="7">
    <source>
        <dbReference type="ARBA" id="ARBA00023002"/>
    </source>
</evidence>
<comment type="pathway">
    <text evidence="12">Cofactor biosynthesis; adenosylcobalamin biosynthesis; precorrin-2 from uroporphyrinogen III: step 1/1.</text>
</comment>
<protein>
    <recommendedName>
        <fullName evidence="2">uroporphyrinogen-III C-methyltransferase</fullName>
        <ecNumber evidence="2">2.1.1.107</ecNumber>
    </recommendedName>
</protein>
<dbReference type="Proteomes" id="UP000305675">
    <property type="component" value="Unassembled WGS sequence"/>
</dbReference>
<dbReference type="Gene3D" id="3.30.950.10">
    <property type="entry name" value="Methyltransferase, Cobalt-precorrin-4 Transmethylase, Domain 2"/>
    <property type="match status" value="1"/>
</dbReference>
<dbReference type="GO" id="GO:0016829">
    <property type="term" value="F:lyase activity"/>
    <property type="evidence" value="ECO:0007669"/>
    <property type="project" value="UniProtKB-KW"/>
</dbReference>
<evidence type="ECO:0000313" key="16">
    <source>
        <dbReference type="Proteomes" id="UP000305675"/>
    </source>
</evidence>
<evidence type="ECO:0000313" key="15">
    <source>
        <dbReference type="EMBL" id="TKB51803.1"/>
    </source>
</evidence>
<dbReference type="SUPFAM" id="SSF53790">
    <property type="entry name" value="Tetrapyrrole methylase"/>
    <property type="match status" value="1"/>
</dbReference>
<dbReference type="InterPro" id="IPR000878">
    <property type="entry name" value="4pyrrol_Mease"/>
</dbReference>
<dbReference type="InterPro" id="IPR035996">
    <property type="entry name" value="4pyrrol_Methylase_sf"/>
</dbReference>
<dbReference type="PANTHER" id="PTHR45790">
    <property type="entry name" value="SIROHEME SYNTHASE-RELATED"/>
    <property type="match status" value="1"/>
</dbReference>
<dbReference type="FunFam" id="3.30.950.10:FF:000001">
    <property type="entry name" value="Siroheme synthase"/>
    <property type="match status" value="1"/>
</dbReference>
<reference evidence="15 16" key="1">
    <citation type="submission" date="2019-04" db="EMBL/GenBank/DDBJ databases">
        <authorList>
            <person name="Hwang J.C."/>
        </authorList>
    </citation>
    <scope>NUCLEOTIDE SEQUENCE [LARGE SCALE GENOMIC DNA]</scope>
    <source>
        <strain evidence="15 16">IMCC35002</strain>
    </source>
</reference>
<dbReference type="GO" id="GO:0004851">
    <property type="term" value="F:uroporphyrin-III C-methyltransferase activity"/>
    <property type="evidence" value="ECO:0007669"/>
    <property type="project" value="UniProtKB-EC"/>
</dbReference>
<dbReference type="PROSITE" id="PS00840">
    <property type="entry name" value="SUMT_2"/>
    <property type="match status" value="1"/>
</dbReference>
<comment type="caution">
    <text evidence="15">The sequence shown here is derived from an EMBL/GenBank/DDBJ whole genome shotgun (WGS) entry which is preliminary data.</text>
</comment>
<comment type="similarity">
    <text evidence="1 13">Belongs to the precorrin methyltransferase family.</text>
</comment>
<sequence>MSNAYQVAIVGAGPGDPELLTMKAFRRIQDADVILYDNLVSDPIRALFPKDAEAIYVGKKRHQHSLPQSELNQFIVKLAHEGKQVVRLKGGDPFVFGRGSEELLALIEAGIDAEVIPGITAASGCGSAAGIPLTHRGLTQSCTLVTGHGANDLNLDWSSLARGQQTLVFYMGLSQLAEIRHHLIKHGKRESTPVALIENGSRPNQRVVISTLAAMASDALKHRLTSPTLTYVGEVASLHQQLCSQHSSHPVIAKESA</sequence>
<dbReference type="GO" id="GO:0032259">
    <property type="term" value="P:methylation"/>
    <property type="evidence" value="ECO:0007669"/>
    <property type="project" value="UniProtKB-KW"/>
</dbReference>
<evidence type="ECO:0000256" key="6">
    <source>
        <dbReference type="ARBA" id="ARBA00022691"/>
    </source>
</evidence>
<accession>A0A4U1BKN0</accession>
<organism evidence="15 16">
    <name type="scientific">Ferrimonas aestuarii</name>
    <dbReference type="NCBI Taxonomy" id="2569539"/>
    <lineage>
        <taxon>Bacteria</taxon>
        <taxon>Pseudomonadati</taxon>
        <taxon>Pseudomonadota</taxon>
        <taxon>Gammaproteobacteria</taxon>
        <taxon>Alteromonadales</taxon>
        <taxon>Ferrimonadaceae</taxon>
        <taxon>Ferrimonas</taxon>
    </lineage>
</organism>
<keyword evidence="10" id="KW-0511">Multifunctional enzyme</keyword>
<evidence type="ECO:0000256" key="11">
    <source>
        <dbReference type="ARBA" id="ARBA00025705"/>
    </source>
</evidence>
<keyword evidence="4 13" id="KW-0489">Methyltransferase</keyword>
<feature type="domain" description="Tetrapyrrole methylase" evidence="14">
    <location>
        <begin position="7"/>
        <end position="215"/>
    </location>
</feature>
<evidence type="ECO:0000256" key="8">
    <source>
        <dbReference type="ARBA" id="ARBA00023239"/>
    </source>
</evidence>
<dbReference type="InterPro" id="IPR003043">
    <property type="entry name" value="Uropor_MeTrfase_CS"/>
</dbReference>
<dbReference type="CDD" id="cd11642">
    <property type="entry name" value="SUMT"/>
    <property type="match status" value="1"/>
</dbReference>
<dbReference type="InterPro" id="IPR014777">
    <property type="entry name" value="4pyrrole_Mease_sub1"/>
</dbReference>
<keyword evidence="6" id="KW-0949">S-adenosyl-L-methionine</keyword>
<evidence type="ECO:0000256" key="3">
    <source>
        <dbReference type="ARBA" id="ARBA00022573"/>
    </source>
</evidence>
<keyword evidence="7" id="KW-0560">Oxidoreductase</keyword>